<dbReference type="GO" id="GO:0006526">
    <property type="term" value="P:L-arginine biosynthetic process"/>
    <property type="evidence" value="ECO:0007669"/>
    <property type="project" value="UniProtKB-KW"/>
</dbReference>
<evidence type="ECO:0000256" key="4">
    <source>
        <dbReference type="ARBA" id="ARBA00022571"/>
    </source>
</evidence>
<keyword evidence="5" id="KW-0436">Ligase</keyword>
<keyword evidence="14" id="KW-1185">Reference proteome</keyword>
<proteinExistence type="inferred from homology"/>
<dbReference type="PANTHER" id="PTHR11587">
    <property type="entry name" value="ARGININOSUCCINATE SYNTHASE"/>
    <property type="match status" value="1"/>
</dbReference>
<gene>
    <name evidence="13" type="ORF">WJX72_004620</name>
</gene>
<dbReference type="NCBIfam" id="TIGR00032">
    <property type="entry name" value="argG"/>
    <property type="match status" value="1"/>
</dbReference>
<feature type="domain" description="Arginosuccinate synthase-like N-terminal" evidence="11">
    <location>
        <begin position="367"/>
        <end position="527"/>
    </location>
</feature>
<protein>
    <recommendedName>
        <fullName evidence="3">argininosuccinate synthase</fullName>
        <ecNumber evidence="3">6.3.4.5</ecNumber>
    </recommendedName>
    <alternativeName>
        <fullName evidence="9">Citrulline--aspartate ligase</fullName>
    </alternativeName>
</protein>
<dbReference type="InterPro" id="IPR018223">
    <property type="entry name" value="Arginosuc_synth_CS"/>
</dbReference>
<evidence type="ECO:0000313" key="13">
    <source>
        <dbReference type="EMBL" id="KAK9829230.1"/>
    </source>
</evidence>
<accession>A0AAW1R5I2</accession>
<dbReference type="Gene3D" id="3.90.1260.10">
    <property type="entry name" value="Argininosuccinate synthetase, chain A, domain 2"/>
    <property type="match status" value="1"/>
</dbReference>
<dbReference type="Gene3D" id="3.40.50.620">
    <property type="entry name" value="HUPs"/>
    <property type="match status" value="1"/>
</dbReference>
<comment type="caution">
    <text evidence="13">The sequence shown here is derived from an EMBL/GenBank/DDBJ whole genome shotgun (WGS) entry which is preliminary data.</text>
</comment>
<evidence type="ECO:0000259" key="11">
    <source>
        <dbReference type="Pfam" id="PF00764"/>
    </source>
</evidence>
<dbReference type="EC" id="6.3.4.5" evidence="3"/>
<reference evidence="13 14" key="1">
    <citation type="journal article" date="2024" name="Nat. Commun.">
        <title>Phylogenomics reveals the evolutionary origins of lichenization in chlorophyte algae.</title>
        <authorList>
            <person name="Puginier C."/>
            <person name="Libourel C."/>
            <person name="Otte J."/>
            <person name="Skaloud P."/>
            <person name="Haon M."/>
            <person name="Grisel S."/>
            <person name="Petersen M."/>
            <person name="Berrin J.G."/>
            <person name="Delaux P.M."/>
            <person name="Dal Grande F."/>
            <person name="Keller J."/>
        </authorList>
    </citation>
    <scope>NUCLEOTIDE SEQUENCE [LARGE SCALE GENOMIC DNA]</scope>
    <source>
        <strain evidence="13 14">SAG 2043</strain>
    </source>
</reference>
<dbReference type="InterPro" id="IPR048268">
    <property type="entry name" value="Arginosuc_syn_C"/>
</dbReference>
<dbReference type="GO" id="GO:0004055">
    <property type="term" value="F:argininosuccinate synthase activity"/>
    <property type="evidence" value="ECO:0007669"/>
    <property type="project" value="UniProtKB-EC"/>
</dbReference>
<dbReference type="InterPro" id="IPR024074">
    <property type="entry name" value="AS_cat/multimer_dom_body"/>
</dbReference>
<dbReference type="NCBIfam" id="NF001770">
    <property type="entry name" value="PRK00509.1"/>
    <property type="match status" value="1"/>
</dbReference>
<dbReference type="InterPro" id="IPR048267">
    <property type="entry name" value="Arginosuc_syn_N"/>
</dbReference>
<dbReference type="Gene3D" id="1.20.5.470">
    <property type="entry name" value="Single helix bin"/>
    <property type="match status" value="1"/>
</dbReference>
<dbReference type="HAMAP" id="MF_00005">
    <property type="entry name" value="Arg_succ_synth_type1"/>
    <property type="match status" value="1"/>
</dbReference>
<dbReference type="InterPro" id="IPR001518">
    <property type="entry name" value="Arginosuc_synth"/>
</dbReference>
<dbReference type="SUPFAM" id="SSF69864">
    <property type="entry name" value="Argininosuccinate synthetase, C-terminal domain"/>
    <property type="match status" value="1"/>
</dbReference>
<evidence type="ECO:0000313" key="14">
    <source>
        <dbReference type="Proteomes" id="UP001489004"/>
    </source>
</evidence>
<evidence type="ECO:0000259" key="12">
    <source>
        <dbReference type="Pfam" id="PF20979"/>
    </source>
</evidence>
<evidence type="ECO:0000256" key="8">
    <source>
        <dbReference type="ARBA" id="ARBA00022840"/>
    </source>
</evidence>
<dbReference type="PROSITE" id="PS00564">
    <property type="entry name" value="ARGININOSUCCIN_SYN_1"/>
    <property type="match status" value="1"/>
</dbReference>
<evidence type="ECO:0000256" key="5">
    <source>
        <dbReference type="ARBA" id="ARBA00022598"/>
    </source>
</evidence>
<dbReference type="AlphaFoldDB" id="A0AAW1R5I2"/>
<dbReference type="EMBL" id="JALJOR010000001">
    <property type="protein sequence ID" value="KAK9829230.1"/>
    <property type="molecule type" value="Genomic_DNA"/>
</dbReference>
<evidence type="ECO:0000256" key="6">
    <source>
        <dbReference type="ARBA" id="ARBA00022605"/>
    </source>
</evidence>
<dbReference type="SUPFAM" id="SSF52402">
    <property type="entry name" value="Adenine nucleotide alpha hydrolases-like"/>
    <property type="match status" value="1"/>
</dbReference>
<sequence>MADVQQFALPAPLAVPEEPVAGVSFEAEPAAEPELEPPRECKGCKIVKPANDFHRDSSRNKHGRRARCRECVSLSNRQKKSDVVLESPVPVTSATCTRCNEEKPAGDFTRNARNPTGLNTICKLCRAQHPKPRVLEPQVTHKVCAKCKEDKPAADYPRDCCKATGLNVYCKLCLANRTRQRREVRPPVDEPTVEEKRCPRCDQVKPATDFFKNKATRTGLASACKDCFLDRDRELKRKREPVMAPTVDHKICNLCRVDKPASEFFRSKENKTGLRRCCRECDSRKCKERRQRRLQRLVSGDGSLPPVGHSGDDMDQDVGEGDGEGMAPSVDTSQIAETLPDIHSPVPRAMGFHPQASKLFQGKKVNKVVLAYSGGLDTSVILKWLQETYDCEVVTFTADLGQGEELEPARKKAEAAGVKEIYIEDVREDFIANYVFPMFRANSLYEGVYLLGTSIARPLIAKRQIEIANEVGADAVSHGATGKGNDQVRFELGYYGLKPDIKVISPWREWDLNSRSKLISYAEQRGIAVPEGKRGEPPFSMDANLLHISYEGNALEDPWVEAREDMFTRSVSPEQAPDQPTYIEIDFEKGDPVAIDGAKLSPATLLTELNKVAGANGIGRVDIVESRFVGMKSRGVYETPGGTILLTAHRAIESICLDRGELHLKDDLMPRYAELIYNGFWFSPERLALQAAIDETQKFCTGTVRLKLYKGNVIVVGRKSQYSLYDEKIASFEDDGGLYDQKDAAGFIKLQALRLRTLGVNRGQTY</sequence>
<evidence type="ECO:0000256" key="7">
    <source>
        <dbReference type="ARBA" id="ARBA00022741"/>
    </source>
</evidence>
<evidence type="ECO:0000256" key="9">
    <source>
        <dbReference type="ARBA" id="ARBA00029916"/>
    </source>
</evidence>
<name>A0AAW1R5I2_9CHLO</name>
<dbReference type="PROSITE" id="PS00565">
    <property type="entry name" value="ARGININOSUCCIN_SYN_2"/>
    <property type="match status" value="1"/>
</dbReference>
<dbReference type="PANTHER" id="PTHR11587:SF2">
    <property type="entry name" value="ARGININOSUCCINATE SYNTHASE"/>
    <property type="match status" value="1"/>
</dbReference>
<feature type="region of interest" description="Disordered" evidence="10">
    <location>
        <begin position="297"/>
        <end position="326"/>
    </location>
</feature>
<feature type="domain" description="Arginosuccinate synthase C-terminal" evidence="12">
    <location>
        <begin position="539"/>
        <end position="756"/>
    </location>
</feature>
<dbReference type="CDD" id="cd01999">
    <property type="entry name" value="ASS"/>
    <property type="match status" value="1"/>
</dbReference>
<evidence type="ECO:0000256" key="3">
    <source>
        <dbReference type="ARBA" id="ARBA00012286"/>
    </source>
</evidence>
<comment type="pathway">
    <text evidence="1">Amino-acid biosynthesis; L-arginine biosynthesis; L-arginine from L-ornithine and carbamoyl phosphate: step 2/3.</text>
</comment>
<evidence type="ECO:0000256" key="1">
    <source>
        <dbReference type="ARBA" id="ARBA00004967"/>
    </source>
</evidence>
<dbReference type="GO" id="GO:0000050">
    <property type="term" value="P:urea cycle"/>
    <property type="evidence" value="ECO:0007669"/>
    <property type="project" value="TreeGrafter"/>
</dbReference>
<evidence type="ECO:0000256" key="2">
    <source>
        <dbReference type="ARBA" id="ARBA00011881"/>
    </source>
</evidence>
<dbReference type="GO" id="GO:0000053">
    <property type="term" value="P:argininosuccinate metabolic process"/>
    <property type="evidence" value="ECO:0007669"/>
    <property type="project" value="TreeGrafter"/>
</dbReference>
<dbReference type="Pfam" id="PF00764">
    <property type="entry name" value="Arginosuc_synth"/>
    <property type="match status" value="1"/>
</dbReference>
<keyword evidence="4" id="KW-0055">Arginine biosynthesis</keyword>
<dbReference type="InterPro" id="IPR023434">
    <property type="entry name" value="Arginosuc_synth_type_1_subfam"/>
</dbReference>
<dbReference type="FunFam" id="3.40.50.620:FF:000019">
    <property type="entry name" value="Argininosuccinate synthase"/>
    <property type="match status" value="1"/>
</dbReference>
<dbReference type="GO" id="GO:0005524">
    <property type="term" value="F:ATP binding"/>
    <property type="evidence" value="ECO:0007669"/>
    <property type="project" value="UniProtKB-KW"/>
</dbReference>
<dbReference type="FunFam" id="3.90.1260.10:FF:000007">
    <property type="entry name" value="Argininosuccinate synthase"/>
    <property type="match status" value="1"/>
</dbReference>
<keyword evidence="6" id="KW-0028">Amino-acid biosynthesis</keyword>
<dbReference type="InterPro" id="IPR014729">
    <property type="entry name" value="Rossmann-like_a/b/a_fold"/>
</dbReference>
<dbReference type="Pfam" id="PF20979">
    <property type="entry name" value="Arginosuc_syn_C"/>
    <property type="match status" value="1"/>
</dbReference>
<keyword evidence="8" id="KW-0067">ATP-binding</keyword>
<dbReference type="GO" id="GO:0005737">
    <property type="term" value="C:cytoplasm"/>
    <property type="evidence" value="ECO:0007669"/>
    <property type="project" value="TreeGrafter"/>
</dbReference>
<dbReference type="Proteomes" id="UP001489004">
    <property type="component" value="Unassembled WGS sequence"/>
</dbReference>
<evidence type="ECO:0000256" key="10">
    <source>
        <dbReference type="SAM" id="MobiDB-lite"/>
    </source>
</evidence>
<organism evidence="13 14">
    <name type="scientific">[Myrmecia] bisecta</name>
    <dbReference type="NCBI Taxonomy" id="41462"/>
    <lineage>
        <taxon>Eukaryota</taxon>
        <taxon>Viridiplantae</taxon>
        <taxon>Chlorophyta</taxon>
        <taxon>core chlorophytes</taxon>
        <taxon>Trebouxiophyceae</taxon>
        <taxon>Trebouxiales</taxon>
        <taxon>Trebouxiaceae</taxon>
        <taxon>Myrmecia</taxon>
    </lineage>
</organism>
<comment type="subunit">
    <text evidence="2">Homotetramer.</text>
</comment>
<feature type="compositionally biased region" description="Acidic residues" evidence="10">
    <location>
        <begin position="313"/>
        <end position="323"/>
    </location>
</feature>
<keyword evidence="7" id="KW-0547">Nucleotide-binding</keyword>